<dbReference type="PANTHER" id="PTHR12053:SF3">
    <property type="entry name" value="CARBOXYPEPTIDASE Q"/>
    <property type="match status" value="1"/>
</dbReference>
<dbReference type="InterPro" id="IPR039866">
    <property type="entry name" value="CPQ"/>
</dbReference>
<dbReference type="Proteomes" id="UP000240912">
    <property type="component" value="Unassembled WGS sequence"/>
</dbReference>
<evidence type="ECO:0000256" key="11">
    <source>
        <dbReference type="ARBA" id="ARBA00022801"/>
    </source>
</evidence>
<dbReference type="EMBL" id="PYLS01000001">
    <property type="protein sequence ID" value="PST84623.1"/>
    <property type="molecule type" value="Genomic_DNA"/>
</dbReference>
<comment type="subunit">
    <text evidence="19">Homodimer. The monomeric form is inactive while the homodimer is active.</text>
</comment>
<dbReference type="GO" id="GO:0004180">
    <property type="term" value="F:carboxypeptidase activity"/>
    <property type="evidence" value="ECO:0007669"/>
    <property type="project" value="UniProtKB-KW"/>
</dbReference>
<keyword evidence="9" id="KW-0479">Metal-binding</keyword>
<dbReference type="SUPFAM" id="SSF53187">
    <property type="entry name" value="Zn-dependent exopeptidases"/>
    <property type="match status" value="1"/>
</dbReference>
<keyword evidence="16" id="KW-0865">Zymogen</keyword>
<dbReference type="Gene3D" id="3.50.30.30">
    <property type="match status" value="1"/>
</dbReference>
<evidence type="ECO:0000259" key="22">
    <source>
        <dbReference type="Pfam" id="PF04389"/>
    </source>
</evidence>
<evidence type="ECO:0000256" key="1">
    <source>
        <dbReference type="ARBA" id="ARBA00004240"/>
    </source>
</evidence>
<evidence type="ECO:0000256" key="10">
    <source>
        <dbReference type="ARBA" id="ARBA00022729"/>
    </source>
</evidence>
<accession>A0A2T3HQF0</accession>
<dbReference type="GO" id="GO:0005764">
    <property type="term" value="C:lysosome"/>
    <property type="evidence" value="ECO:0007669"/>
    <property type="project" value="UniProtKB-SubCell"/>
</dbReference>
<evidence type="ECO:0000256" key="16">
    <source>
        <dbReference type="ARBA" id="ARBA00023145"/>
    </source>
</evidence>
<dbReference type="Pfam" id="PF04389">
    <property type="entry name" value="Peptidase_M28"/>
    <property type="match status" value="1"/>
</dbReference>
<evidence type="ECO:0000256" key="4">
    <source>
        <dbReference type="ARBA" id="ARBA00004613"/>
    </source>
</evidence>
<evidence type="ECO:0000256" key="20">
    <source>
        <dbReference type="ARBA" id="ARBA00033328"/>
    </source>
</evidence>
<evidence type="ECO:0000256" key="15">
    <source>
        <dbReference type="ARBA" id="ARBA00023049"/>
    </source>
</evidence>
<keyword evidence="12" id="KW-0256">Endoplasmic reticulum</keyword>
<organism evidence="23 24">
    <name type="scientific">Pedobacter yulinensis</name>
    <dbReference type="NCBI Taxonomy" id="2126353"/>
    <lineage>
        <taxon>Bacteria</taxon>
        <taxon>Pseudomonadati</taxon>
        <taxon>Bacteroidota</taxon>
        <taxon>Sphingobacteriia</taxon>
        <taxon>Sphingobacteriales</taxon>
        <taxon>Sphingobacteriaceae</taxon>
        <taxon>Pedobacter</taxon>
    </lineage>
</organism>
<evidence type="ECO:0000256" key="17">
    <source>
        <dbReference type="ARBA" id="ARBA00023180"/>
    </source>
</evidence>
<evidence type="ECO:0000256" key="19">
    <source>
        <dbReference type="ARBA" id="ARBA00025833"/>
    </source>
</evidence>
<dbReference type="GO" id="GO:0005576">
    <property type="term" value="C:extracellular region"/>
    <property type="evidence" value="ECO:0007669"/>
    <property type="project" value="UniProtKB-SubCell"/>
</dbReference>
<evidence type="ECO:0000256" key="12">
    <source>
        <dbReference type="ARBA" id="ARBA00022824"/>
    </source>
</evidence>
<evidence type="ECO:0000256" key="3">
    <source>
        <dbReference type="ARBA" id="ARBA00004555"/>
    </source>
</evidence>
<dbReference type="RefSeq" id="WP_107212573.1">
    <property type="nucleotide sequence ID" value="NZ_KZ686268.1"/>
</dbReference>
<dbReference type="GO" id="GO:0070573">
    <property type="term" value="F:metallodipeptidase activity"/>
    <property type="evidence" value="ECO:0007669"/>
    <property type="project" value="InterPro"/>
</dbReference>
<evidence type="ECO:0000256" key="18">
    <source>
        <dbReference type="ARBA" id="ARBA00023228"/>
    </source>
</evidence>
<keyword evidence="13" id="KW-0862">Zinc</keyword>
<dbReference type="GO" id="GO:0046872">
    <property type="term" value="F:metal ion binding"/>
    <property type="evidence" value="ECO:0007669"/>
    <property type="project" value="UniProtKB-KW"/>
</dbReference>
<reference evidence="23 24" key="1">
    <citation type="submission" date="2018-03" db="EMBL/GenBank/DDBJ databases">
        <authorList>
            <person name="Keele B.F."/>
        </authorList>
    </citation>
    <scope>NUCLEOTIDE SEQUENCE [LARGE SCALE GENOMIC DNA]</scope>
    <source>
        <strain evidence="23 24">YL28-9</strain>
    </source>
</reference>
<evidence type="ECO:0000256" key="21">
    <source>
        <dbReference type="SAM" id="SignalP"/>
    </source>
</evidence>
<proteinExistence type="predicted"/>
<dbReference type="Gene3D" id="3.40.630.10">
    <property type="entry name" value="Zn peptidases"/>
    <property type="match status" value="1"/>
</dbReference>
<comment type="subcellular location">
    <subcellularLocation>
        <location evidence="1">Endoplasmic reticulum</location>
    </subcellularLocation>
    <subcellularLocation>
        <location evidence="3">Golgi apparatus</location>
    </subcellularLocation>
    <subcellularLocation>
        <location evidence="2">Lysosome</location>
    </subcellularLocation>
    <subcellularLocation>
        <location evidence="4">Secreted</location>
    </subcellularLocation>
</comment>
<keyword evidence="10 21" id="KW-0732">Signal</keyword>
<evidence type="ECO:0000256" key="6">
    <source>
        <dbReference type="ARBA" id="ARBA00022525"/>
    </source>
</evidence>
<keyword evidence="24" id="KW-1185">Reference proteome</keyword>
<dbReference type="GO" id="GO:0006508">
    <property type="term" value="P:proteolysis"/>
    <property type="evidence" value="ECO:0007669"/>
    <property type="project" value="UniProtKB-KW"/>
</dbReference>
<evidence type="ECO:0000256" key="7">
    <source>
        <dbReference type="ARBA" id="ARBA00022645"/>
    </source>
</evidence>
<evidence type="ECO:0000313" key="23">
    <source>
        <dbReference type="EMBL" id="PST84623.1"/>
    </source>
</evidence>
<evidence type="ECO:0000313" key="24">
    <source>
        <dbReference type="Proteomes" id="UP000240912"/>
    </source>
</evidence>
<dbReference type="InterPro" id="IPR007484">
    <property type="entry name" value="Peptidase_M28"/>
</dbReference>
<evidence type="ECO:0000256" key="9">
    <source>
        <dbReference type="ARBA" id="ARBA00022723"/>
    </source>
</evidence>
<protein>
    <recommendedName>
        <fullName evidence="5">Carboxypeptidase Q</fullName>
    </recommendedName>
    <alternativeName>
        <fullName evidence="20">Plasma glutamate carboxypeptidase</fullName>
    </alternativeName>
</protein>
<evidence type="ECO:0000256" key="8">
    <source>
        <dbReference type="ARBA" id="ARBA00022670"/>
    </source>
</evidence>
<feature type="domain" description="Peptidase M28" evidence="22">
    <location>
        <begin position="251"/>
        <end position="463"/>
    </location>
</feature>
<gene>
    <name evidence="23" type="ORF">C7T94_00350</name>
</gene>
<sequence length="565" mass="61540">MKFRLILSGLLLPAVLLAQQPAARYLGLARAGFNEKNALQTTAYVEQRWRLPGNTGFNESIQHVAAQLEKAGYKLQTAGSPAASLSYRIERRPMNRATWEPVSALVRITGQKTSLLELRTNRNMLAINSAGTPPAGITAAVIQLKSAADMQHMDLKGKIVYLDKAPASFFAAAMKAGAAGVLGYAMPAYTQPEKHQTSIQFSRISNAEGKGFAINLSYAARQRLQAALAAGPVKLDVAIRTKTYLAEELTLIAEIRGGEKPEERFVYSAHVQEPGANDNATGVATLAEMARLAAQLHAGGKARPARTLTFLWGDEITSTRRYIADDSLRAAGIRWGMSLDMVGEDTRKTGGSFLIEKMPDPSAIWTRGADKHSEWGAGEIAEKDLFPHYFNDFILNICREQGRFANWKVNSNPFEGGSDHTPFLQARIPGLLMWHFTDVFYHTDNDRLDKVSPATMKNVGVCALAAGLTLCSADEQTAFLVLEQVKQAARIRLQDEAVLSKAAIAAGQDRNGQKKILQSWSTWYTGALASVGDLPVRKESTKLGSAIKVATLALEAQTNTLLQQL</sequence>
<feature type="chain" id="PRO_5015556377" description="Carboxypeptidase Q" evidence="21">
    <location>
        <begin position="19"/>
        <end position="565"/>
    </location>
</feature>
<feature type="signal peptide" evidence="21">
    <location>
        <begin position="1"/>
        <end position="18"/>
    </location>
</feature>
<dbReference type="OrthoDB" id="9762302at2"/>
<keyword evidence="18" id="KW-0458">Lysosome</keyword>
<dbReference type="AlphaFoldDB" id="A0A2T3HQF0"/>
<keyword evidence="14" id="KW-0333">Golgi apparatus</keyword>
<keyword evidence="11" id="KW-0378">Hydrolase</keyword>
<evidence type="ECO:0000256" key="14">
    <source>
        <dbReference type="ARBA" id="ARBA00023034"/>
    </source>
</evidence>
<keyword evidence="8" id="KW-0645">Protease</keyword>
<evidence type="ECO:0000256" key="13">
    <source>
        <dbReference type="ARBA" id="ARBA00022833"/>
    </source>
</evidence>
<evidence type="ECO:0000256" key="2">
    <source>
        <dbReference type="ARBA" id="ARBA00004371"/>
    </source>
</evidence>
<dbReference type="PANTHER" id="PTHR12053">
    <property type="entry name" value="PROTEASE FAMILY M28 PLASMA GLUTAMATE CARBOXYPEPTIDASE-RELATED"/>
    <property type="match status" value="1"/>
</dbReference>
<keyword evidence="17" id="KW-0325">Glycoprotein</keyword>
<evidence type="ECO:0000256" key="5">
    <source>
        <dbReference type="ARBA" id="ARBA00014116"/>
    </source>
</evidence>
<comment type="caution">
    <text evidence="23">The sequence shown here is derived from an EMBL/GenBank/DDBJ whole genome shotgun (WGS) entry which is preliminary data.</text>
</comment>
<keyword evidence="6" id="KW-0964">Secreted</keyword>
<name>A0A2T3HQF0_9SPHI</name>
<keyword evidence="15" id="KW-0482">Metalloprotease</keyword>
<keyword evidence="7" id="KW-0121">Carboxypeptidase</keyword>